<accession>A0A4S1WMB5</accession>
<dbReference type="NCBIfam" id="TIGR01643">
    <property type="entry name" value="YD_repeat_2x"/>
    <property type="match status" value="1"/>
</dbReference>
<evidence type="ECO:0000313" key="2">
    <source>
        <dbReference type="EMBL" id="TGX44411.1"/>
    </source>
</evidence>
<evidence type="ECO:0008006" key="4">
    <source>
        <dbReference type="Google" id="ProtNLM"/>
    </source>
</evidence>
<feature type="region of interest" description="Disordered" evidence="1">
    <location>
        <begin position="1"/>
        <end position="34"/>
    </location>
</feature>
<dbReference type="Gene3D" id="2.180.10.10">
    <property type="entry name" value="RHS repeat-associated core"/>
    <property type="match status" value="1"/>
</dbReference>
<organism evidence="2 3">
    <name type="scientific">Sphingomonas naasensis</name>
    <dbReference type="NCBI Taxonomy" id="1344951"/>
    <lineage>
        <taxon>Bacteria</taxon>
        <taxon>Pseudomonadati</taxon>
        <taxon>Pseudomonadota</taxon>
        <taxon>Alphaproteobacteria</taxon>
        <taxon>Sphingomonadales</taxon>
        <taxon>Sphingomonadaceae</taxon>
        <taxon>Sphingomonas</taxon>
    </lineage>
</organism>
<dbReference type="OrthoDB" id="7432581at2"/>
<sequence length="658" mass="70141">MSSGRQALSARPPRPARSRQWPRKPPLPSNPTRLRQRRLQQLFHLSAEGSWEGREGMMLKSAFVAVCALMVVLVTSSGAHAQVGIEPPPPADTQSATGVSFESGAFSYDITDLAIGGPEPDEGLALTRRYSSNLSVAFSSGYKVQGWTHSLHASVSTKKLPTSGRPPLPGREPYLYSVSIGNRSVGFLGGSSNPTGGLVGTYTPVFGGSEKLVYSGTEQAGTFTFTDKDGTIAVITDLRVTSLTYPSGVTLTYNYDGQGLLKSIFSTRGYALLFEGAGRWTKACAVNLSEFLVTAFSACPAGVQSVSYGYSPDNLTLTSATNRVNQIAYYEYVSAGSRNHLSCVKPAGTTSCSITNQYNICQRDPTLTQDPPGLREMDQVIWQGTATGETFTYSFPANPVCPKQTYGNAVTITANDGTGRSVITNKSGSPTSLVDELGRQTLTTYPNALYNLNSPFPNSVAFPEGNSIQYQYDGRKNLVQGTMIGKPGSAVSDIISSASYPTTCTTAATCNKPTSFTDARGYTTTYGYYDFGEIKYQLSPPDQNGISPGKFYSYAQRYAWVKSASGYSPAGAPIWVLTSESNCRTSAMDPNSGACASGSADQVVTTYDYGPDGGPNVLLIRGRVVSSAGTSLRTCYGYDSNGNKIFETSPRAGLSVCQ</sequence>
<evidence type="ECO:0000313" key="3">
    <source>
        <dbReference type="Proteomes" id="UP000309848"/>
    </source>
</evidence>
<proteinExistence type="predicted"/>
<dbReference type="InterPro" id="IPR006530">
    <property type="entry name" value="YD"/>
</dbReference>
<gene>
    <name evidence="2" type="ORF">E5A74_06345</name>
</gene>
<comment type="caution">
    <text evidence="2">The sequence shown here is derived from an EMBL/GenBank/DDBJ whole genome shotgun (WGS) entry which is preliminary data.</text>
</comment>
<dbReference type="Proteomes" id="UP000309848">
    <property type="component" value="Unassembled WGS sequence"/>
</dbReference>
<dbReference type="EMBL" id="SRXU01000002">
    <property type="protein sequence ID" value="TGX44411.1"/>
    <property type="molecule type" value="Genomic_DNA"/>
</dbReference>
<keyword evidence="3" id="KW-1185">Reference proteome</keyword>
<feature type="compositionally biased region" description="Low complexity" evidence="1">
    <location>
        <begin position="1"/>
        <end position="11"/>
    </location>
</feature>
<evidence type="ECO:0000256" key="1">
    <source>
        <dbReference type="SAM" id="MobiDB-lite"/>
    </source>
</evidence>
<name>A0A4S1WMB5_9SPHN</name>
<protein>
    <recommendedName>
        <fullName evidence="4">RHS repeat protein</fullName>
    </recommendedName>
</protein>
<reference evidence="2 3" key="1">
    <citation type="submission" date="2019-04" db="EMBL/GenBank/DDBJ databases">
        <title>Sphingomonas psychrotolerans sp. nov., isolated from soil in the Tianshan Mountains, Xinjiang, China.</title>
        <authorList>
            <person name="Luo Y."/>
            <person name="Sheng H."/>
        </authorList>
    </citation>
    <scope>NUCLEOTIDE SEQUENCE [LARGE SCALE GENOMIC DNA]</scope>
    <source>
        <strain evidence="2 3">KIS18-15</strain>
    </source>
</reference>
<dbReference type="AlphaFoldDB" id="A0A4S1WMB5"/>